<comment type="similarity">
    <text evidence="2">Belongs to the cytochrome P450 family.</text>
</comment>
<dbReference type="AlphaFoldDB" id="A0A507D505"/>
<dbReference type="PANTHER" id="PTHR24305">
    <property type="entry name" value="CYTOCHROME P450"/>
    <property type="match status" value="1"/>
</dbReference>
<keyword evidence="3" id="KW-0378">Hydrolase</keyword>
<sequence length="803" mass="89902">MTFKKVIIDTDPGIDDAVAIIFALLTLDVQLITLVQGNTNLMNTLRNLRAILTVAKRYSDSIQRPFSKPRIALGRGTRVDSRPCVYAHAFHGPDGLGGYFPFRTDAVSDDFNAADIESAHVLPDNQILSLLDVVAEEAILECIQMYDERDVTLIALGPLSNVWRAIELKGNVFAKLKALIIMGGTFDAPGNVSSVAEFNFYADPMAAHLVVAKSTAPVRIVPLDTTSVVGRLEKKHVESCYPEHRNSPITEFLTRILGHAFEMCERARSLKLPDGGEQVEWIAMHDPLCVAAVIDEGLLNWKPTHFQVEPEGRFTAGARFVRHAIRAYWISPLKNIPGPLWAPLMGQNSFSMLVTAVLWFKKPAQNLALFRKYGSVVRVANNVVWISNGELARQLLQSDAIVKHRPVYEILKFDDLGDSLISFIDHGLHQVARRAVMPGFSIQHLKAVDPYIESNTAFLLNMLKERCATSPKRSTDVDIWKTLRTFTTDIIGDVAFGGPFGAMIHGGAEVEELMSKVVENKIKLVMYKFLPMICVPLAKENVEKTRRIVEIMSNIVDERLSGKCRRDDLLQVLVDGRPADGNSDHQSLNRKEIMSNCLLFLTAGVDTSSRMMSFVLIMLLRHPEVLKRVRHEVDVAACTHKIDFSSKEVIPAQVCKSLTYLTAVVNETMRLHGLLSMARVATKDINMCGYHFPKGTILGLHLFSIGRDQETWDRSDTFDPERFMQTGKNEGERNFGFLPFSAGNYSCVGRHMAMTNMRTLLANLLYKFDISDVNPHHSLELVMRGILAIKETPYMVRLTDRNA</sequence>
<evidence type="ECO:0000256" key="3">
    <source>
        <dbReference type="ARBA" id="ARBA00022801"/>
    </source>
</evidence>
<evidence type="ECO:0000259" key="6">
    <source>
        <dbReference type="Pfam" id="PF01156"/>
    </source>
</evidence>
<dbReference type="Gene3D" id="3.90.245.10">
    <property type="entry name" value="Ribonucleoside hydrolase-like"/>
    <property type="match status" value="1"/>
</dbReference>
<dbReference type="InterPro" id="IPR001128">
    <property type="entry name" value="Cyt_P450"/>
</dbReference>
<evidence type="ECO:0000256" key="5">
    <source>
        <dbReference type="PIRSR" id="PIRSR602401-1"/>
    </source>
</evidence>
<name>A0A507D505_9FUNG</name>
<gene>
    <name evidence="7" type="ORF">SeLEV6574_g03188</name>
</gene>
<dbReference type="GO" id="GO:0004497">
    <property type="term" value="F:monooxygenase activity"/>
    <property type="evidence" value="ECO:0007669"/>
    <property type="project" value="InterPro"/>
</dbReference>
<dbReference type="InterPro" id="IPR001910">
    <property type="entry name" value="Inosine/uridine_hydrolase_dom"/>
</dbReference>
<evidence type="ECO:0000256" key="1">
    <source>
        <dbReference type="ARBA" id="ARBA00009176"/>
    </source>
</evidence>
<dbReference type="InterPro" id="IPR050121">
    <property type="entry name" value="Cytochrome_P450_monoxygenase"/>
</dbReference>
<keyword evidence="4" id="KW-0326">Glycosidase</keyword>
<dbReference type="OrthoDB" id="1470350at2759"/>
<evidence type="ECO:0000256" key="4">
    <source>
        <dbReference type="ARBA" id="ARBA00023295"/>
    </source>
</evidence>
<dbReference type="CDD" id="cd00302">
    <property type="entry name" value="cytochrome_P450"/>
    <property type="match status" value="1"/>
</dbReference>
<dbReference type="SUPFAM" id="SSF48264">
    <property type="entry name" value="Cytochrome P450"/>
    <property type="match status" value="1"/>
</dbReference>
<dbReference type="SUPFAM" id="SSF53590">
    <property type="entry name" value="Nucleoside hydrolase"/>
    <property type="match status" value="1"/>
</dbReference>
<organism evidence="7 8">
    <name type="scientific">Synchytrium endobioticum</name>
    <dbReference type="NCBI Taxonomy" id="286115"/>
    <lineage>
        <taxon>Eukaryota</taxon>
        <taxon>Fungi</taxon>
        <taxon>Fungi incertae sedis</taxon>
        <taxon>Chytridiomycota</taxon>
        <taxon>Chytridiomycota incertae sedis</taxon>
        <taxon>Chytridiomycetes</taxon>
        <taxon>Synchytriales</taxon>
        <taxon>Synchytriaceae</taxon>
        <taxon>Synchytrium</taxon>
    </lineage>
</organism>
<feature type="domain" description="Inosine/uridine-preferring nucleoside hydrolase" evidence="6">
    <location>
        <begin position="6"/>
        <end position="322"/>
    </location>
</feature>
<dbReference type="InterPro" id="IPR036396">
    <property type="entry name" value="Cyt_P450_sf"/>
</dbReference>
<reference evidence="7 8" key="1">
    <citation type="journal article" date="2019" name="Sci. Rep.">
        <title>Comparative genomics of chytrid fungi reveal insights into the obligate biotrophic and pathogenic lifestyle of Synchytrium endobioticum.</title>
        <authorList>
            <person name="van de Vossenberg B.T.L.H."/>
            <person name="Warris S."/>
            <person name="Nguyen H.D.T."/>
            <person name="van Gent-Pelzer M.P.E."/>
            <person name="Joly D.L."/>
            <person name="van de Geest H.C."/>
            <person name="Bonants P.J.M."/>
            <person name="Smith D.S."/>
            <person name="Levesque C.A."/>
            <person name="van der Lee T.A.J."/>
        </authorList>
    </citation>
    <scope>NUCLEOTIDE SEQUENCE [LARGE SCALE GENOMIC DNA]</scope>
    <source>
        <strain evidence="7 8">LEV6574</strain>
    </source>
</reference>
<keyword evidence="5" id="KW-0479">Metal-binding</keyword>
<keyword evidence="5" id="KW-0349">Heme</keyword>
<evidence type="ECO:0000256" key="2">
    <source>
        <dbReference type="ARBA" id="ARBA00010617"/>
    </source>
</evidence>
<dbReference type="Pfam" id="PF00067">
    <property type="entry name" value="p450"/>
    <property type="match status" value="1"/>
</dbReference>
<dbReference type="InterPro" id="IPR015910">
    <property type="entry name" value="I/U_nuclsd_hydro_CS"/>
</dbReference>
<dbReference type="InterPro" id="IPR002401">
    <property type="entry name" value="Cyt_P450_E_grp-I"/>
</dbReference>
<evidence type="ECO:0000313" key="8">
    <source>
        <dbReference type="Proteomes" id="UP000320475"/>
    </source>
</evidence>
<evidence type="ECO:0000313" key="7">
    <source>
        <dbReference type="EMBL" id="TPX46504.1"/>
    </source>
</evidence>
<dbReference type="Pfam" id="PF01156">
    <property type="entry name" value="IU_nuc_hydro"/>
    <property type="match status" value="1"/>
</dbReference>
<dbReference type="GO" id="GO:0005506">
    <property type="term" value="F:iron ion binding"/>
    <property type="evidence" value="ECO:0007669"/>
    <property type="project" value="InterPro"/>
</dbReference>
<dbReference type="Gene3D" id="1.10.630.10">
    <property type="entry name" value="Cytochrome P450"/>
    <property type="match status" value="1"/>
</dbReference>
<proteinExistence type="inferred from homology"/>
<dbReference type="GO" id="GO:0020037">
    <property type="term" value="F:heme binding"/>
    <property type="evidence" value="ECO:0007669"/>
    <property type="project" value="InterPro"/>
</dbReference>
<dbReference type="VEuPathDB" id="FungiDB:SeMB42_g03141"/>
<dbReference type="InterPro" id="IPR036452">
    <property type="entry name" value="Ribo_hydro-like"/>
</dbReference>
<dbReference type="GO" id="GO:0016799">
    <property type="term" value="F:hydrolase activity, hydrolyzing N-glycosyl compounds"/>
    <property type="evidence" value="ECO:0007669"/>
    <property type="project" value="InterPro"/>
</dbReference>
<dbReference type="EMBL" id="QEAM01000102">
    <property type="protein sequence ID" value="TPX46504.1"/>
    <property type="molecule type" value="Genomic_DNA"/>
</dbReference>
<keyword evidence="5" id="KW-0408">Iron</keyword>
<comment type="cofactor">
    <cofactor evidence="5">
        <name>heme</name>
        <dbReference type="ChEBI" id="CHEBI:30413"/>
    </cofactor>
</comment>
<dbReference type="GO" id="GO:0016705">
    <property type="term" value="F:oxidoreductase activity, acting on paired donors, with incorporation or reduction of molecular oxygen"/>
    <property type="evidence" value="ECO:0007669"/>
    <property type="project" value="InterPro"/>
</dbReference>
<dbReference type="PANTHER" id="PTHR24305:SF166">
    <property type="entry name" value="CYTOCHROME P450 12A4, MITOCHONDRIAL-RELATED"/>
    <property type="match status" value="1"/>
</dbReference>
<protein>
    <recommendedName>
        <fullName evidence="6">Inosine/uridine-preferring nucleoside hydrolase domain-containing protein</fullName>
    </recommendedName>
</protein>
<accession>A0A507D505</accession>
<feature type="binding site" description="axial binding residue" evidence="5">
    <location>
        <position position="747"/>
    </location>
    <ligand>
        <name>heme</name>
        <dbReference type="ChEBI" id="CHEBI:30413"/>
    </ligand>
    <ligandPart>
        <name>Fe</name>
        <dbReference type="ChEBI" id="CHEBI:18248"/>
    </ligandPart>
</feature>
<dbReference type="PROSITE" id="PS01247">
    <property type="entry name" value="IUNH"/>
    <property type="match status" value="1"/>
</dbReference>
<comment type="similarity">
    <text evidence="1">Belongs to the IUNH family.</text>
</comment>
<comment type="caution">
    <text evidence="7">The sequence shown here is derived from an EMBL/GenBank/DDBJ whole genome shotgun (WGS) entry which is preliminary data.</text>
</comment>
<dbReference type="PRINTS" id="PR00463">
    <property type="entry name" value="EP450I"/>
</dbReference>
<dbReference type="Proteomes" id="UP000320475">
    <property type="component" value="Unassembled WGS sequence"/>
</dbReference>
<dbReference type="PRINTS" id="PR00385">
    <property type="entry name" value="P450"/>
</dbReference>